<evidence type="ECO:0000313" key="3">
    <source>
        <dbReference type="Proteomes" id="UP001500221"/>
    </source>
</evidence>
<feature type="domain" description="DUF222" evidence="1">
    <location>
        <begin position="50"/>
        <end position="349"/>
    </location>
</feature>
<accession>A0ABP9P747</accession>
<keyword evidence="3" id="KW-1185">Reference proteome</keyword>
<dbReference type="Pfam" id="PF02720">
    <property type="entry name" value="DUF222"/>
    <property type="match status" value="1"/>
</dbReference>
<reference evidence="3" key="1">
    <citation type="journal article" date="2019" name="Int. J. Syst. Evol. Microbiol.">
        <title>The Global Catalogue of Microorganisms (GCM) 10K type strain sequencing project: providing services to taxonomists for standard genome sequencing and annotation.</title>
        <authorList>
            <consortium name="The Broad Institute Genomics Platform"/>
            <consortium name="The Broad Institute Genome Sequencing Center for Infectious Disease"/>
            <person name="Wu L."/>
            <person name="Ma J."/>
        </authorList>
    </citation>
    <scope>NUCLEOTIDE SEQUENCE [LARGE SCALE GENOMIC DNA]</scope>
    <source>
        <strain evidence="3">JCM 18459</strain>
    </source>
</reference>
<comment type="caution">
    <text evidence="2">The sequence shown here is derived from an EMBL/GenBank/DDBJ whole genome shotgun (WGS) entry which is preliminary data.</text>
</comment>
<dbReference type="Proteomes" id="UP001500221">
    <property type="component" value="Unassembled WGS sequence"/>
</dbReference>
<dbReference type="EMBL" id="BAABKG010000001">
    <property type="protein sequence ID" value="GAA5141774.1"/>
    <property type="molecule type" value="Genomic_DNA"/>
</dbReference>
<evidence type="ECO:0000313" key="2">
    <source>
        <dbReference type="EMBL" id="GAA5141774.1"/>
    </source>
</evidence>
<dbReference type="CDD" id="cd00085">
    <property type="entry name" value="HNHc"/>
    <property type="match status" value="1"/>
</dbReference>
<dbReference type="InterPro" id="IPR003615">
    <property type="entry name" value="HNH_nuc"/>
</dbReference>
<name>A0ABP9P747_9ACTN</name>
<dbReference type="InterPro" id="IPR003870">
    <property type="entry name" value="DUF222"/>
</dbReference>
<organism evidence="2 3">
    <name type="scientific">Nocardioides marinquilinus</name>
    <dbReference type="NCBI Taxonomy" id="1210400"/>
    <lineage>
        <taxon>Bacteria</taxon>
        <taxon>Bacillati</taxon>
        <taxon>Actinomycetota</taxon>
        <taxon>Actinomycetes</taxon>
        <taxon>Propionibacteriales</taxon>
        <taxon>Nocardioidaceae</taxon>
        <taxon>Nocardioides</taxon>
    </lineage>
</organism>
<evidence type="ECO:0000259" key="1">
    <source>
        <dbReference type="Pfam" id="PF02720"/>
    </source>
</evidence>
<protein>
    <recommendedName>
        <fullName evidence="1">DUF222 domain-containing protein</fullName>
    </recommendedName>
</protein>
<sequence length="409" mass="43768">MNGVMAKDAHTDEPGHPIPAAVARARAAVRTVADVPAWSLSGSETREALVGIAQARAALDELEARLLSEGDTSGAFAEVGATSAAAWLAHATRMTRREARRRVALAGVLADLETTRESMSAGQMLADQAAEIGAAVSALPKQPEVRQRCEKELVRLAEHHDARELKILGRRVLEVVDPAAADAHEAALLEAEEKAAARATSFSMWDDGTGTVRGRFTLPALEGGMLRKALTAIAAPKHQRAVGQTYGRTRPSPERLGQAFAEYVTRYPADKLPHAGGINATVVVTMTLDTLEGGLGAATIDTGGRLSACAVRRLACEAGLVPMVLDGASQPVDVGRQQRFHTQAQRLALAVTQRHCQAPGCDVPAWLCHVHHDQPWHTGGHTNVRDARLYCPRHHTLVHREPPAPVPRR</sequence>
<proteinExistence type="predicted"/>
<gene>
    <name evidence="2" type="ORF">GCM10023340_04030</name>
</gene>